<protein>
    <submittedName>
        <fullName evidence="1">Uncharacterized protein</fullName>
    </submittedName>
</protein>
<proteinExistence type="predicted"/>
<accession>A0A0D5XRL4</accession>
<evidence type="ECO:0000313" key="1">
    <source>
        <dbReference type="EMBL" id="AKA21485.1"/>
    </source>
</evidence>
<sequence length="37" mass="3820">MVMMVMPVMVMATVAVIVAGVILMIVGMGLAQWTAPG</sequence>
<dbReference type="AlphaFoldDB" id="A0A0D5XRL4"/>
<gene>
    <name evidence="1" type="ORF">PCL1606_00280</name>
</gene>
<dbReference type="EMBL" id="CP011110">
    <property type="protein sequence ID" value="AKA21485.1"/>
    <property type="molecule type" value="Genomic_DNA"/>
</dbReference>
<name>A0A0D5XRL4_9PSED</name>
<organism evidence="1 2">
    <name type="scientific">Pseudomonas chlororaphis</name>
    <dbReference type="NCBI Taxonomy" id="587753"/>
    <lineage>
        <taxon>Bacteria</taxon>
        <taxon>Pseudomonadati</taxon>
        <taxon>Pseudomonadota</taxon>
        <taxon>Gammaproteobacteria</taxon>
        <taxon>Pseudomonadales</taxon>
        <taxon>Pseudomonadaceae</taxon>
        <taxon>Pseudomonas</taxon>
    </lineage>
</organism>
<reference evidence="1 2" key="1">
    <citation type="journal article" date="2015" name="Mol. Plant Microbe Interact.">
        <title>Comparative Genomic Analysis of Pseudomonas chlororaphis PCL1606 Reveals New Insight into Antifungal Compounds Involved in Biocontrol.</title>
        <authorList>
            <person name="Calderon C.E."/>
            <person name="Ramos C."/>
            <person name="de Vicente A."/>
            <person name="Cazorla F.M."/>
        </authorList>
    </citation>
    <scope>NUCLEOTIDE SEQUENCE [LARGE SCALE GENOMIC DNA]</scope>
    <source>
        <strain evidence="1 2">PCL1606</strain>
    </source>
</reference>
<evidence type="ECO:0000313" key="2">
    <source>
        <dbReference type="Proteomes" id="UP000032748"/>
    </source>
</evidence>
<dbReference type="Proteomes" id="UP000032748">
    <property type="component" value="Chromosome"/>
</dbReference>
<dbReference type="KEGG" id="pcz:PCL1606_00280"/>